<accession>A0ABU8J8W0</accession>
<keyword evidence="2" id="KW-0472">Membrane</keyword>
<feature type="transmembrane region" description="Helical" evidence="2">
    <location>
        <begin position="25"/>
        <end position="46"/>
    </location>
</feature>
<dbReference type="RefSeq" id="WP_336806243.1">
    <property type="nucleotide sequence ID" value="NZ_JBBBNY010000001.1"/>
</dbReference>
<dbReference type="Pfam" id="PF01757">
    <property type="entry name" value="Acyl_transf_3"/>
    <property type="match status" value="1"/>
</dbReference>
<feature type="transmembrane region" description="Helical" evidence="2">
    <location>
        <begin position="116"/>
        <end position="140"/>
    </location>
</feature>
<keyword evidence="5" id="KW-1185">Reference proteome</keyword>
<organism evidence="4 5">
    <name type="scientific">Fulvimonas yonginensis</name>
    <dbReference type="NCBI Taxonomy" id="1495200"/>
    <lineage>
        <taxon>Bacteria</taxon>
        <taxon>Pseudomonadati</taxon>
        <taxon>Pseudomonadota</taxon>
        <taxon>Gammaproteobacteria</taxon>
        <taxon>Lysobacterales</taxon>
        <taxon>Rhodanobacteraceae</taxon>
        <taxon>Fulvimonas</taxon>
    </lineage>
</organism>
<dbReference type="Proteomes" id="UP001381174">
    <property type="component" value="Unassembled WGS sequence"/>
</dbReference>
<feature type="transmembrane region" description="Helical" evidence="2">
    <location>
        <begin position="160"/>
        <end position="179"/>
    </location>
</feature>
<evidence type="ECO:0000259" key="3">
    <source>
        <dbReference type="Pfam" id="PF01757"/>
    </source>
</evidence>
<keyword evidence="2" id="KW-1133">Transmembrane helix</keyword>
<evidence type="ECO:0000256" key="2">
    <source>
        <dbReference type="SAM" id="Phobius"/>
    </source>
</evidence>
<feature type="transmembrane region" description="Helical" evidence="2">
    <location>
        <begin position="74"/>
        <end position="95"/>
    </location>
</feature>
<feature type="transmembrane region" description="Helical" evidence="2">
    <location>
        <begin position="249"/>
        <end position="270"/>
    </location>
</feature>
<feature type="compositionally biased region" description="Low complexity" evidence="1">
    <location>
        <begin position="399"/>
        <end position="409"/>
    </location>
</feature>
<keyword evidence="2" id="KW-0812">Transmembrane</keyword>
<protein>
    <submittedName>
        <fullName evidence="4">Acyltransferase</fullName>
        <ecNumber evidence="4">2.3.1.-</ecNumber>
    </submittedName>
</protein>
<keyword evidence="4" id="KW-0012">Acyltransferase</keyword>
<evidence type="ECO:0000256" key="1">
    <source>
        <dbReference type="SAM" id="MobiDB-lite"/>
    </source>
</evidence>
<evidence type="ECO:0000313" key="5">
    <source>
        <dbReference type="Proteomes" id="UP001381174"/>
    </source>
</evidence>
<evidence type="ECO:0000313" key="4">
    <source>
        <dbReference type="EMBL" id="MEI7035629.1"/>
    </source>
</evidence>
<proteinExistence type="predicted"/>
<sequence>MAFLQYRQALEHTLRGNSLGLSPQAISQTISFARIVLIIGLVFLHYEQYPDVSANPFSGMEASGHRLATFVNSFTLFFFFSVVPLLSMVSGWLFYSFDAGNASASLRHRIGRRFTSIYLPMVSWNVLYLAVLALLFVWNPAYPLLGQMNIRLGHASAMDFVNAIFGITAHPVGFQFWFVRDLFVTALVSPLLWLSLKHTPYLGMAFLGVAWIIGSDLLIFFRTDVVFFFYLGGFLRIRRVPLHIGRTTSWWLLVAYLVVVTLRTVAPLFIDLGAHRPELLTAATRSMRLLGVLACWGCFQQWAQTRTGATIARFGGLAFFLHSAHYPLIAEVKILLWPLLPSHADGWLIAHYVASVAITVAIGMSVGLLLARRLPSVFALMNGGRPGTGPQGAQKKLAPTKQAHAAPAAGRAIDTVTAQPPSAEDAPNS</sequence>
<name>A0ABU8J8W0_9GAMM</name>
<feature type="region of interest" description="Disordered" evidence="1">
    <location>
        <begin position="385"/>
        <end position="429"/>
    </location>
</feature>
<dbReference type="EMBL" id="JBBBNY010000001">
    <property type="protein sequence ID" value="MEI7035629.1"/>
    <property type="molecule type" value="Genomic_DNA"/>
</dbReference>
<feature type="transmembrane region" description="Helical" evidence="2">
    <location>
        <begin position="349"/>
        <end position="371"/>
    </location>
</feature>
<dbReference type="GO" id="GO:0016746">
    <property type="term" value="F:acyltransferase activity"/>
    <property type="evidence" value="ECO:0007669"/>
    <property type="project" value="UniProtKB-KW"/>
</dbReference>
<comment type="caution">
    <text evidence="4">The sequence shown here is derived from an EMBL/GenBank/DDBJ whole genome shotgun (WGS) entry which is preliminary data.</text>
</comment>
<dbReference type="EC" id="2.3.1.-" evidence="4"/>
<gene>
    <name evidence="4" type="ORF">WAT24_02520</name>
</gene>
<keyword evidence="4" id="KW-0808">Transferase</keyword>
<dbReference type="InterPro" id="IPR002656">
    <property type="entry name" value="Acyl_transf_3_dom"/>
</dbReference>
<feature type="transmembrane region" description="Helical" evidence="2">
    <location>
        <begin position="219"/>
        <end position="237"/>
    </location>
</feature>
<reference evidence="4 5" key="1">
    <citation type="journal article" date="2014" name="Int. J. Syst. Evol. Microbiol.">
        <title>Fulvimonas yonginensis sp. nov., isolated from greenhouse soil, and emended description of the genus Fulvimonas.</title>
        <authorList>
            <person name="Ahn J.H."/>
            <person name="Kim S.J."/>
            <person name="Weon H.Y."/>
            <person name="Hong S.B."/>
            <person name="Seok S.J."/>
            <person name="Kwon S.W."/>
        </authorList>
    </citation>
    <scope>NUCLEOTIDE SEQUENCE [LARGE SCALE GENOMIC DNA]</scope>
    <source>
        <strain evidence="4 5">KACC 16952</strain>
    </source>
</reference>
<feature type="domain" description="Acyltransferase 3" evidence="3">
    <location>
        <begin position="31"/>
        <end position="364"/>
    </location>
</feature>
<feature type="transmembrane region" description="Helical" evidence="2">
    <location>
        <begin position="191"/>
        <end position="213"/>
    </location>
</feature>